<name>A0A2U2X7Q5_9FLAO</name>
<dbReference type="GO" id="GO:0006020">
    <property type="term" value="P:inositol metabolic process"/>
    <property type="evidence" value="ECO:0007669"/>
    <property type="project" value="TreeGrafter"/>
</dbReference>
<accession>A0A2U2X7Q5</accession>
<feature type="binding site" evidence="4">
    <location>
        <position position="229"/>
    </location>
    <ligand>
        <name>Mg(2+)</name>
        <dbReference type="ChEBI" id="CHEBI:18420"/>
        <label>1</label>
        <note>catalytic</note>
    </ligand>
</feature>
<evidence type="ECO:0000256" key="2">
    <source>
        <dbReference type="ARBA" id="ARBA00022801"/>
    </source>
</evidence>
<feature type="binding site" evidence="4">
    <location>
        <position position="95"/>
    </location>
    <ligand>
        <name>Mg(2+)</name>
        <dbReference type="ChEBI" id="CHEBI:18420"/>
        <label>1</label>
        <note>catalytic</note>
    </ligand>
</feature>
<evidence type="ECO:0000313" key="5">
    <source>
        <dbReference type="EMBL" id="PWH83780.1"/>
    </source>
</evidence>
<dbReference type="PROSITE" id="PS00629">
    <property type="entry name" value="IMP_1"/>
    <property type="match status" value="1"/>
</dbReference>
<organism evidence="5 6">
    <name type="scientific">Algibacter marinivivus</name>
    <dbReference type="NCBI Taxonomy" id="2100723"/>
    <lineage>
        <taxon>Bacteria</taxon>
        <taxon>Pseudomonadati</taxon>
        <taxon>Bacteroidota</taxon>
        <taxon>Flavobacteriia</taxon>
        <taxon>Flavobacteriales</taxon>
        <taxon>Flavobacteriaceae</taxon>
        <taxon>Algibacter</taxon>
    </lineage>
</organism>
<dbReference type="Proteomes" id="UP000245375">
    <property type="component" value="Unassembled WGS sequence"/>
</dbReference>
<keyword evidence="6" id="KW-1185">Reference proteome</keyword>
<dbReference type="GO" id="GO:0007165">
    <property type="term" value="P:signal transduction"/>
    <property type="evidence" value="ECO:0007669"/>
    <property type="project" value="TreeGrafter"/>
</dbReference>
<dbReference type="PANTHER" id="PTHR20854">
    <property type="entry name" value="INOSITOL MONOPHOSPHATASE"/>
    <property type="match status" value="1"/>
</dbReference>
<keyword evidence="1 4" id="KW-0479">Metal-binding</keyword>
<evidence type="ECO:0000256" key="3">
    <source>
        <dbReference type="ARBA" id="ARBA00022842"/>
    </source>
</evidence>
<dbReference type="OrthoDB" id="9772456at2"/>
<dbReference type="Gene3D" id="3.40.190.80">
    <property type="match status" value="1"/>
</dbReference>
<dbReference type="InterPro" id="IPR000760">
    <property type="entry name" value="Inositol_monophosphatase-like"/>
</dbReference>
<reference evidence="6" key="3">
    <citation type="submission" date="2018-05" db="EMBL/GenBank/DDBJ databases">
        <authorList>
            <person name="Lu D."/>
        </authorList>
    </citation>
    <scope>NUCLEOTIDE SEQUENCE [LARGE SCALE GENOMIC DNA]</scope>
    <source>
        <strain evidence="6">ZY111</strain>
    </source>
</reference>
<dbReference type="Gene3D" id="3.30.540.10">
    <property type="entry name" value="Fructose-1,6-Bisphosphatase, subunit A, domain 1"/>
    <property type="match status" value="1"/>
</dbReference>
<dbReference type="InterPro" id="IPR020583">
    <property type="entry name" value="Inositol_monoP_metal-BS"/>
</dbReference>
<proteinExistence type="predicted"/>
<evidence type="ECO:0000256" key="4">
    <source>
        <dbReference type="PIRSR" id="PIRSR600760-2"/>
    </source>
</evidence>
<feature type="binding site" evidence="4">
    <location>
        <position position="92"/>
    </location>
    <ligand>
        <name>Mg(2+)</name>
        <dbReference type="ChEBI" id="CHEBI:18420"/>
        <label>1</label>
        <note>catalytic</note>
    </ligand>
</feature>
<dbReference type="GO" id="GO:0008934">
    <property type="term" value="F:inositol monophosphate 1-phosphatase activity"/>
    <property type="evidence" value="ECO:0007669"/>
    <property type="project" value="TreeGrafter"/>
</dbReference>
<dbReference type="GO" id="GO:0046872">
    <property type="term" value="F:metal ion binding"/>
    <property type="evidence" value="ECO:0007669"/>
    <property type="project" value="UniProtKB-KW"/>
</dbReference>
<reference evidence="6" key="1">
    <citation type="submission" date="2018-05" db="EMBL/GenBank/DDBJ databases">
        <title>Algibacter marinivivus sp. nov., isolated from sample around a algae.</title>
        <authorList>
            <person name="Lu D."/>
        </authorList>
    </citation>
    <scope>NUCLEOTIDE SEQUENCE [LARGE SCALE GENOMIC DNA]</scope>
    <source>
        <strain evidence="6">ZY111</strain>
    </source>
</reference>
<evidence type="ECO:0000256" key="1">
    <source>
        <dbReference type="ARBA" id="ARBA00022723"/>
    </source>
</evidence>
<evidence type="ECO:0000313" key="6">
    <source>
        <dbReference type="Proteomes" id="UP000245375"/>
    </source>
</evidence>
<gene>
    <name evidence="5" type="ORF">DIS18_04295</name>
</gene>
<reference evidence="5 6" key="2">
    <citation type="submission" date="2018-05" db="EMBL/GenBank/DDBJ databases">
        <title>Algibacter marinivivus sp. nov., isolated from sample around a algae.</title>
        <authorList>
            <person name="Zhong X."/>
        </authorList>
    </citation>
    <scope>NUCLEOTIDE SEQUENCE [LARGE SCALE GENOMIC DNA]</scope>
    <source>
        <strain evidence="5 6">ZY111</strain>
    </source>
</reference>
<dbReference type="EMBL" id="QFRI01000001">
    <property type="protein sequence ID" value="PWH83780.1"/>
    <property type="molecule type" value="Genomic_DNA"/>
</dbReference>
<keyword evidence="3 4" id="KW-0460">Magnesium</keyword>
<dbReference type="SUPFAM" id="SSF56655">
    <property type="entry name" value="Carbohydrate phosphatase"/>
    <property type="match status" value="1"/>
</dbReference>
<dbReference type="Pfam" id="PF00459">
    <property type="entry name" value="Inositol_P"/>
    <property type="match status" value="1"/>
</dbReference>
<sequence length="276" mass="30747">MDLQHLANIAIESALSAGKIIKKYINDDIVVEQKEGGSTYASQVVTKVDRECEHIILSYLQPTCEAFDIGLLSEETKDDGSRFEKDFFWCIDPLDGTLAFINKQPGFSVSIALIRKDGIPVIGVVFNPSTETLYHAIKGSRVYKNRTLWTIKNTNNYLTYMTDKTLKDTPKFSKIQDILNTHKTNLRLKDIKEISGSGAVMCAILALENRPACFLKLPKKEKGGGSIWDYAATACIYNELGLPATDFNGSPLNLNKKGDAFMNETGVYYSNFKNCS</sequence>
<dbReference type="AlphaFoldDB" id="A0A2U2X7Q5"/>
<feature type="binding site" evidence="4">
    <location>
        <position position="94"/>
    </location>
    <ligand>
        <name>Mg(2+)</name>
        <dbReference type="ChEBI" id="CHEBI:18420"/>
        <label>1</label>
        <note>catalytic</note>
    </ligand>
</feature>
<dbReference type="PANTHER" id="PTHR20854:SF4">
    <property type="entry name" value="INOSITOL-1-MONOPHOSPHATASE-RELATED"/>
    <property type="match status" value="1"/>
</dbReference>
<comment type="cofactor">
    <cofactor evidence="4">
        <name>Mg(2+)</name>
        <dbReference type="ChEBI" id="CHEBI:18420"/>
    </cofactor>
</comment>
<dbReference type="RefSeq" id="WP_109351785.1">
    <property type="nucleotide sequence ID" value="NZ_QFRI01000001.1"/>
</dbReference>
<feature type="binding site" evidence="4">
    <location>
        <position position="74"/>
    </location>
    <ligand>
        <name>Mg(2+)</name>
        <dbReference type="ChEBI" id="CHEBI:18420"/>
        <label>1</label>
        <note>catalytic</note>
    </ligand>
</feature>
<protein>
    <submittedName>
        <fullName evidence="5">Inositol monophosphatase</fullName>
    </submittedName>
</protein>
<comment type="caution">
    <text evidence="5">The sequence shown here is derived from an EMBL/GenBank/DDBJ whole genome shotgun (WGS) entry which is preliminary data.</text>
</comment>
<keyword evidence="2" id="KW-0378">Hydrolase</keyword>
<dbReference type="PRINTS" id="PR00377">
    <property type="entry name" value="IMPHPHTASES"/>
</dbReference>